<evidence type="ECO:0000259" key="2">
    <source>
        <dbReference type="Pfam" id="PF00931"/>
    </source>
</evidence>
<feature type="domain" description="NB-ARC" evidence="2">
    <location>
        <begin position="166"/>
        <end position="319"/>
    </location>
</feature>
<dbReference type="GO" id="GO:0043531">
    <property type="term" value="F:ADP binding"/>
    <property type="evidence" value="ECO:0007669"/>
    <property type="project" value="InterPro"/>
</dbReference>
<dbReference type="SUPFAM" id="SSF48452">
    <property type="entry name" value="TPR-like"/>
    <property type="match status" value="3"/>
</dbReference>
<proteinExistence type="predicted"/>
<dbReference type="InterPro" id="IPR027417">
    <property type="entry name" value="P-loop_NTPase"/>
</dbReference>
<organism evidence="4 5">
    <name type="scientific">Heterodermia speciosa</name>
    <dbReference type="NCBI Taxonomy" id="116794"/>
    <lineage>
        <taxon>Eukaryota</taxon>
        <taxon>Fungi</taxon>
        <taxon>Dikarya</taxon>
        <taxon>Ascomycota</taxon>
        <taxon>Pezizomycotina</taxon>
        <taxon>Lecanoromycetes</taxon>
        <taxon>OSLEUM clade</taxon>
        <taxon>Lecanoromycetidae</taxon>
        <taxon>Caliciales</taxon>
        <taxon>Physciaceae</taxon>
        <taxon>Heterodermia</taxon>
    </lineage>
</organism>
<dbReference type="InterPro" id="IPR056681">
    <property type="entry name" value="DUF7779"/>
</dbReference>
<protein>
    <recommendedName>
        <fullName evidence="6">NB-ARC domain-containing protein</fullName>
    </recommendedName>
</protein>
<dbReference type="InterPro" id="IPR053137">
    <property type="entry name" value="NLR-like"/>
</dbReference>
<dbReference type="InterPro" id="IPR019734">
    <property type="entry name" value="TPR_rpt"/>
</dbReference>
<dbReference type="Pfam" id="PF25000">
    <property type="entry name" value="DUF7779"/>
    <property type="match status" value="1"/>
</dbReference>
<comment type="caution">
    <text evidence="4">The sequence shown here is derived from an EMBL/GenBank/DDBJ whole genome shotgun (WGS) entry which is preliminary data.</text>
</comment>
<dbReference type="SMART" id="SM00028">
    <property type="entry name" value="TPR"/>
    <property type="match status" value="3"/>
</dbReference>
<dbReference type="PANTHER" id="PTHR46082:SF6">
    <property type="entry name" value="AAA+ ATPASE DOMAIN-CONTAINING PROTEIN-RELATED"/>
    <property type="match status" value="1"/>
</dbReference>
<dbReference type="Gene3D" id="1.25.40.10">
    <property type="entry name" value="Tetratricopeptide repeat domain"/>
    <property type="match status" value="2"/>
</dbReference>
<keyword evidence="5" id="KW-1185">Reference proteome</keyword>
<dbReference type="Proteomes" id="UP000664521">
    <property type="component" value="Unassembled WGS sequence"/>
</dbReference>
<dbReference type="PANTHER" id="PTHR46082">
    <property type="entry name" value="ATP/GTP-BINDING PROTEIN-RELATED"/>
    <property type="match status" value="1"/>
</dbReference>
<evidence type="ECO:0000313" key="4">
    <source>
        <dbReference type="EMBL" id="CAF9921262.1"/>
    </source>
</evidence>
<feature type="compositionally biased region" description="Polar residues" evidence="1">
    <location>
        <begin position="15"/>
        <end position="28"/>
    </location>
</feature>
<dbReference type="AlphaFoldDB" id="A0A8H3IAU3"/>
<gene>
    <name evidence="4" type="ORF">HETSPECPRED_004478</name>
</gene>
<dbReference type="Pfam" id="PF00931">
    <property type="entry name" value="NB-ARC"/>
    <property type="match status" value="1"/>
</dbReference>
<name>A0A8H3IAU3_9LECA</name>
<dbReference type="Gene3D" id="3.40.50.300">
    <property type="entry name" value="P-loop containing nucleotide triphosphate hydrolases"/>
    <property type="match status" value="1"/>
</dbReference>
<feature type="domain" description="DUF7779" evidence="3">
    <location>
        <begin position="410"/>
        <end position="479"/>
    </location>
</feature>
<dbReference type="Pfam" id="PF13374">
    <property type="entry name" value="TPR_10"/>
    <property type="match status" value="2"/>
</dbReference>
<accession>A0A8H3IAU3</accession>
<dbReference type="InterPro" id="IPR011990">
    <property type="entry name" value="TPR-like_helical_dom_sf"/>
</dbReference>
<sequence>MPDQSSAPLQAPPINFQTPLCSSTQVPTSDYRKEEPRDQQERNTSGIEIIHFSEEQTHLGIRLCHTKEGSALVTYHSTGYGHSHTEMTKFKDVGDPALLPVSMEPVPGSTTLRPTAGHREVEKDCPHNTSSLALSHTIPNFSYSRNPTFVGCEDIVKSIEVRLRTTPIVALCGIGGVGKTEIATEYCYRVQGQYPNISIFWVPCDTPIKIELAFREIARLLDLGGRNDPGAEIVRLVSLHFQRGYAKHWLLVLDNANDVELLTKGKNALVESIPTYRNGSIIITTKDRYVAQRLTSSAQDTIVIDRLPSKDALTLFRSKLPGDAKLDDAVELQILEILEYVPLGIAQAAAYINYNNITLCEYLSELTESGAGLLKVLSNEHDGPRKGLDSPNSVLRTWKISFEKICSDYSQAAQLLSVMAFLDRQNISRTLLQGLVESRRQLNTALGILQGLSLINADSSKEYFRMHRLVQLATRFCLSGKKAKYEALALKLVVAGFCYDDLEEHIEQTVMLPHAKVVATYTFPDKENTLILAKLQHSIASYDLRAGHYDAAARYSQSAYSKRLALRGDSHLDTLHSLGLLGVIKRHQGLYEEARILLSKVLDDKTAILGADDLNTINSVYDLSEVLERQGNYNDSQRLAERAHRIRSTRLGDDNPLTLHSLMQLALLARRQAKYESAETLYRKLLQAYEAKLPTPHEATLKCAYALAGVLRETNQHAEAIPLSESVVSGRKLLLGDTHPQTLLAINNLALGYRLNGEPHTAERLYRHVLAIHESCHRQTHPETLQVCQNLAVVLRDQARYEEAEKIGRDTLAARERVLGRDHLSTINTANDLAMTLRLRKMYPEAASLAERALGVRVRRLGERHTYSLDTLFTFASIERDMGHLSEAKALFRRVWEGRMEVLGAEHAATREVLELL</sequence>
<dbReference type="SUPFAM" id="SSF52540">
    <property type="entry name" value="P-loop containing nucleoside triphosphate hydrolases"/>
    <property type="match status" value="1"/>
</dbReference>
<evidence type="ECO:0000256" key="1">
    <source>
        <dbReference type="SAM" id="MobiDB-lite"/>
    </source>
</evidence>
<feature type="compositionally biased region" description="Basic and acidic residues" evidence="1">
    <location>
        <begin position="30"/>
        <end position="41"/>
    </location>
</feature>
<dbReference type="EMBL" id="CAJPDS010000027">
    <property type="protein sequence ID" value="CAF9921262.1"/>
    <property type="molecule type" value="Genomic_DNA"/>
</dbReference>
<dbReference type="Pfam" id="PF13424">
    <property type="entry name" value="TPR_12"/>
    <property type="match status" value="3"/>
</dbReference>
<evidence type="ECO:0008006" key="6">
    <source>
        <dbReference type="Google" id="ProtNLM"/>
    </source>
</evidence>
<dbReference type="OrthoDB" id="626167at2759"/>
<evidence type="ECO:0000313" key="5">
    <source>
        <dbReference type="Proteomes" id="UP000664521"/>
    </source>
</evidence>
<dbReference type="InterPro" id="IPR002182">
    <property type="entry name" value="NB-ARC"/>
</dbReference>
<feature type="region of interest" description="Disordered" evidence="1">
    <location>
        <begin position="1"/>
        <end position="44"/>
    </location>
</feature>
<evidence type="ECO:0000259" key="3">
    <source>
        <dbReference type="Pfam" id="PF25000"/>
    </source>
</evidence>
<reference evidence="4" key="1">
    <citation type="submission" date="2021-03" db="EMBL/GenBank/DDBJ databases">
        <authorList>
            <person name="Tagirdzhanova G."/>
        </authorList>
    </citation>
    <scope>NUCLEOTIDE SEQUENCE</scope>
</reference>